<feature type="region of interest" description="Disordered" evidence="1">
    <location>
        <begin position="1"/>
        <end position="53"/>
    </location>
</feature>
<dbReference type="OrthoDB" id="3560382at2759"/>
<comment type="caution">
    <text evidence="2">The sequence shown here is derived from an EMBL/GenBank/DDBJ whole genome shotgun (WGS) entry which is preliminary data.</text>
</comment>
<keyword evidence="3" id="KW-1185">Reference proteome</keyword>
<evidence type="ECO:0000313" key="3">
    <source>
        <dbReference type="Proteomes" id="UP000431533"/>
    </source>
</evidence>
<accession>A0A8H8QT12</accession>
<dbReference type="EMBL" id="QGMH01000314">
    <property type="protein sequence ID" value="TVY22214.1"/>
    <property type="molecule type" value="Genomic_DNA"/>
</dbReference>
<feature type="compositionally biased region" description="Polar residues" evidence="1">
    <location>
        <begin position="1"/>
        <end position="14"/>
    </location>
</feature>
<reference evidence="2 3" key="1">
    <citation type="submission" date="2018-05" db="EMBL/GenBank/DDBJ databases">
        <title>Genome sequencing and assembly of the regulated plant pathogen Lachnellula willkommii and related sister species for the development of diagnostic species identification markers.</title>
        <authorList>
            <person name="Giroux E."/>
            <person name="Bilodeau G."/>
        </authorList>
    </citation>
    <scope>NUCLEOTIDE SEQUENCE [LARGE SCALE GENOMIC DNA]</scope>
    <source>
        <strain evidence="2 3">CBS 185.66</strain>
    </source>
</reference>
<dbReference type="Proteomes" id="UP000431533">
    <property type="component" value="Unassembled WGS sequence"/>
</dbReference>
<evidence type="ECO:0000313" key="2">
    <source>
        <dbReference type="EMBL" id="TVY22214.1"/>
    </source>
</evidence>
<feature type="compositionally biased region" description="Gly residues" evidence="1">
    <location>
        <begin position="44"/>
        <end position="53"/>
    </location>
</feature>
<organism evidence="2 3">
    <name type="scientific">Lachnellula hyalina</name>
    <dbReference type="NCBI Taxonomy" id="1316788"/>
    <lineage>
        <taxon>Eukaryota</taxon>
        <taxon>Fungi</taxon>
        <taxon>Dikarya</taxon>
        <taxon>Ascomycota</taxon>
        <taxon>Pezizomycotina</taxon>
        <taxon>Leotiomycetes</taxon>
        <taxon>Helotiales</taxon>
        <taxon>Lachnaceae</taxon>
        <taxon>Lachnellula</taxon>
    </lineage>
</organism>
<evidence type="ECO:0000256" key="1">
    <source>
        <dbReference type="SAM" id="MobiDB-lite"/>
    </source>
</evidence>
<protein>
    <submittedName>
        <fullName evidence="2">Uncharacterized protein</fullName>
    </submittedName>
</protein>
<dbReference type="RefSeq" id="XP_031001002.1">
    <property type="nucleotide sequence ID" value="XM_031153815.1"/>
</dbReference>
<name>A0A8H8QT12_9HELO</name>
<sequence>MPAQQETQQPQSIQMVAPQPMDAGINSEQPRPTEQMTAEPVSMRGGGDVCCGI</sequence>
<feature type="compositionally biased region" description="Polar residues" evidence="1">
    <location>
        <begin position="26"/>
        <end position="36"/>
    </location>
</feature>
<proteinExistence type="predicted"/>
<gene>
    <name evidence="2" type="ORF">LHYA1_G008898</name>
</gene>
<dbReference type="GeneID" id="41989096"/>
<dbReference type="AlphaFoldDB" id="A0A8H8QT12"/>